<protein>
    <recommendedName>
        <fullName evidence="4">Branched-chain amino acid transport system II carrier protein</fullName>
    </recommendedName>
</protein>
<keyword evidence="1" id="KW-0472">Membrane</keyword>
<dbReference type="PANTHER" id="PTHR37814:SF1">
    <property type="entry name" value="MEMBRANE PROTEIN"/>
    <property type="match status" value="1"/>
</dbReference>
<accession>A0A9D1QF80</accession>
<reference evidence="2" key="2">
    <citation type="submission" date="2021-04" db="EMBL/GenBank/DDBJ databases">
        <authorList>
            <person name="Gilroy R."/>
        </authorList>
    </citation>
    <scope>NUCLEOTIDE SEQUENCE</scope>
    <source>
        <strain evidence="2">ChiHjej13B12-752</strain>
    </source>
</reference>
<feature type="transmembrane region" description="Helical" evidence="1">
    <location>
        <begin position="12"/>
        <end position="34"/>
    </location>
</feature>
<feature type="transmembrane region" description="Helical" evidence="1">
    <location>
        <begin position="86"/>
        <end position="110"/>
    </location>
</feature>
<evidence type="ECO:0000256" key="1">
    <source>
        <dbReference type="SAM" id="Phobius"/>
    </source>
</evidence>
<feature type="transmembrane region" description="Helical" evidence="1">
    <location>
        <begin position="116"/>
        <end position="137"/>
    </location>
</feature>
<reference evidence="2" key="1">
    <citation type="journal article" date="2021" name="PeerJ">
        <title>Extensive microbial diversity within the chicken gut microbiome revealed by metagenomics and culture.</title>
        <authorList>
            <person name="Gilroy R."/>
            <person name="Ravi A."/>
            <person name="Getino M."/>
            <person name="Pursley I."/>
            <person name="Horton D.L."/>
            <person name="Alikhan N.F."/>
            <person name="Baker D."/>
            <person name="Gharbi K."/>
            <person name="Hall N."/>
            <person name="Watson M."/>
            <person name="Adriaenssens E.M."/>
            <person name="Foster-Nyarko E."/>
            <person name="Jarju S."/>
            <person name="Secka A."/>
            <person name="Antonio M."/>
            <person name="Oren A."/>
            <person name="Chaudhuri R.R."/>
            <person name="La Ragione R."/>
            <person name="Hildebrand F."/>
            <person name="Pallen M.J."/>
        </authorList>
    </citation>
    <scope>NUCLEOTIDE SEQUENCE</scope>
    <source>
        <strain evidence="2">ChiHjej13B12-752</strain>
    </source>
</reference>
<name>A0A9D1QF80_9STAP</name>
<feature type="transmembrane region" description="Helical" evidence="1">
    <location>
        <begin position="265"/>
        <end position="289"/>
    </location>
</feature>
<proteinExistence type="predicted"/>
<keyword evidence="1" id="KW-0812">Transmembrane</keyword>
<comment type="caution">
    <text evidence="2">The sequence shown here is derived from an EMBL/GenBank/DDBJ whole genome shotgun (WGS) entry which is preliminary data.</text>
</comment>
<feature type="transmembrane region" description="Helical" evidence="1">
    <location>
        <begin position="301"/>
        <end position="320"/>
    </location>
</feature>
<dbReference type="PANTHER" id="PTHR37814">
    <property type="entry name" value="CONSERVED MEMBRANE PROTEIN"/>
    <property type="match status" value="1"/>
</dbReference>
<feature type="transmembrane region" description="Helical" evidence="1">
    <location>
        <begin position="191"/>
        <end position="211"/>
    </location>
</feature>
<evidence type="ECO:0000313" key="2">
    <source>
        <dbReference type="EMBL" id="HIW11978.1"/>
    </source>
</evidence>
<sequence length="365" mass="40118">MSKVNRTSITLAFAYISFIVGAGFSTGQEILQFFANHGVWGYATAATAGLIITFVGMQVSKLGYILGSEDYALSLNHLFGTRIGKIFDYLLVFFFYGLSVIMIAGTGSAFYDGFGLPTWIGTLFTVITLFIVLQFDFTNVAKTLGIITPFLIFAVFIIAGYNIVDPNIPLSEVDQHTDIDRTPSGVWVWDAITYGGLVIANSFGFLVIMGAGSRNKFISKRGILFGGLIFTVLLVLMTAGIIANLEIANEASLPTLLMANEIHPGLRILMTVIMVGVMFNSVIGVLYPFLTRFTKSYSNKYRLMLGISLIAAYILSFIGFVDLVNFFYPIFGYIGIIISLAFFVLWLKARYSDRTSHSGISNVKK</sequence>
<feature type="transmembrane region" description="Helical" evidence="1">
    <location>
        <begin position="326"/>
        <end position="347"/>
    </location>
</feature>
<feature type="transmembrane region" description="Helical" evidence="1">
    <location>
        <begin position="144"/>
        <end position="164"/>
    </location>
</feature>
<evidence type="ECO:0000313" key="3">
    <source>
        <dbReference type="Proteomes" id="UP000823989"/>
    </source>
</evidence>
<dbReference type="AlphaFoldDB" id="A0A9D1QF80"/>
<organism evidence="2 3">
    <name type="scientific">Candidatus Salinicoccus stercoripullorum</name>
    <dbReference type="NCBI Taxonomy" id="2838756"/>
    <lineage>
        <taxon>Bacteria</taxon>
        <taxon>Bacillati</taxon>
        <taxon>Bacillota</taxon>
        <taxon>Bacilli</taxon>
        <taxon>Bacillales</taxon>
        <taxon>Staphylococcaceae</taxon>
        <taxon>Salinicoccus</taxon>
    </lineage>
</organism>
<dbReference type="InterPro" id="IPR038728">
    <property type="entry name" value="YkvI-like"/>
</dbReference>
<feature type="transmembrane region" description="Helical" evidence="1">
    <location>
        <begin position="223"/>
        <end position="245"/>
    </location>
</feature>
<gene>
    <name evidence="2" type="ORF">H9891_02245</name>
</gene>
<evidence type="ECO:0008006" key="4">
    <source>
        <dbReference type="Google" id="ProtNLM"/>
    </source>
</evidence>
<dbReference type="Proteomes" id="UP000823989">
    <property type="component" value="Unassembled WGS sequence"/>
</dbReference>
<dbReference type="EMBL" id="DXHR01000004">
    <property type="protein sequence ID" value="HIW11978.1"/>
    <property type="molecule type" value="Genomic_DNA"/>
</dbReference>
<feature type="transmembrane region" description="Helical" evidence="1">
    <location>
        <begin position="40"/>
        <end position="66"/>
    </location>
</feature>
<keyword evidence="1" id="KW-1133">Transmembrane helix</keyword>